<keyword evidence="2" id="KW-1185">Reference proteome</keyword>
<accession>B4IP12</accession>
<dbReference type="HOGENOM" id="CLU_183240_0_0_1"/>
<reference evidence="1 2" key="1">
    <citation type="journal article" date="2007" name="Nature">
        <title>Evolution of genes and genomes on the Drosophila phylogeny.</title>
        <authorList>
            <consortium name="Drosophila 12 Genomes Consortium"/>
            <person name="Clark A.G."/>
            <person name="Eisen M.B."/>
            <person name="Smith D.R."/>
            <person name="Bergman C.M."/>
            <person name="Oliver B."/>
            <person name="Markow T.A."/>
            <person name="Kaufman T.C."/>
            <person name="Kellis M."/>
            <person name="Gelbart W."/>
            <person name="Iyer V.N."/>
            <person name="Pollard D.A."/>
            <person name="Sackton T.B."/>
            <person name="Larracuente A.M."/>
            <person name="Singh N.D."/>
            <person name="Abad J.P."/>
            <person name="Abt D.N."/>
            <person name="Adryan B."/>
            <person name="Aguade M."/>
            <person name="Akashi H."/>
            <person name="Anderson W.W."/>
            <person name="Aquadro C.F."/>
            <person name="Ardell D.H."/>
            <person name="Arguello R."/>
            <person name="Artieri C.G."/>
            <person name="Barbash D.A."/>
            <person name="Barker D."/>
            <person name="Barsanti P."/>
            <person name="Batterham P."/>
            <person name="Batzoglou S."/>
            <person name="Begun D."/>
            <person name="Bhutkar A."/>
            <person name="Blanco E."/>
            <person name="Bosak S.A."/>
            <person name="Bradley R.K."/>
            <person name="Brand A.D."/>
            <person name="Brent M.R."/>
            <person name="Brooks A.N."/>
            <person name="Brown R.H."/>
            <person name="Butlin R.K."/>
            <person name="Caggese C."/>
            <person name="Calvi B.R."/>
            <person name="Bernardo de Carvalho A."/>
            <person name="Caspi A."/>
            <person name="Castrezana S."/>
            <person name="Celniker S.E."/>
            <person name="Chang J.L."/>
            <person name="Chapple C."/>
            <person name="Chatterji S."/>
            <person name="Chinwalla A."/>
            <person name="Civetta A."/>
            <person name="Clifton S.W."/>
            <person name="Comeron J.M."/>
            <person name="Costello J.C."/>
            <person name="Coyne J.A."/>
            <person name="Daub J."/>
            <person name="David R.G."/>
            <person name="Delcher A.L."/>
            <person name="Delehaunty K."/>
            <person name="Do C.B."/>
            <person name="Ebling H."/>
            <person name="Edwards K."/>
            <person name="Eickbush T."/>
            <person name="Evans J.D."/>
            <person name="Filipski A."/>
            <person name="Findeiss S."/>
            <person name="Freyhult E."/>
            <person name="Fulton L."/>
            <person name="Fulton R."/>
            <person name="Garcia A.C."/>
            <person name="Gardiner A."/>
            <person name="Garfield D.A."/>
            <person name="Garvin B.E."/>
            <person name="Gibson G."/>
            <person name="Gilbert D."/>
            <person name="Gnerre S."/>
            <person name="Godfrey J."/>
            <person name="Good R."/>
            <person name="Gotea V."/>
            <person name="Gravely B."/>
            <person name="Greenberg A.J."/>
            <person name="Griffiths-Jones S."/>
            <person name="Gross S."/>
            <person name="Guigo R."/>
            <person name="Gustafson E.A."/>
            <person name="Haerty W."/>
            <person name="Hahn M.W."/>
            <person name="Halligan D.L."/>
            <person name="Halpern A.L."/>
            <person name="Halter G.M."/>
            <person name="Han M.V."/>
            <person name="Heger A."/>
            <person name="Hillier L."/>
            <person name="Hinrichs A.S."/>
            <person name="Holmes I."/>
            <person name="Hoskins R.A."/>
            <person name="Hubisz M.J."/>
            <person name="Hultmark D."/>
            <person name="Huntley M.A."/>
            <person name="Jaffe D.B."/>
            <person name="Jagadeeshan S."/>
            <person name="Jeck W.R."/>
            <person name="Johnson J."/>
            <person name="Jones C.D."/>
            <person name="Jordan W.C."/>
            <person name="Karpen G.H."/>
            <person name="Kataoka E."/>
            <person name="Keightley P.D."/>
            <person name="Kheradpour P."/>
            <person name="Kirkness E.F."/>
            <person name="Koerich L.B."/>
            <person name="Kristiansen K."/>
            <person name="Kudrna D."/>
            <person name="Kulathinal R.J."/>
            <person name="Kumar S."/>
            <person name="Kwok R."/>
            <person name="Lander E."/>
            <person name="Langley C.H."/>
            <person name="Lapoint R."/>
            <person name="Lazzaro B.P."/>
            <person name="Lee S.J."/>
            <person name="Levesque L."/>
            <person name="Li R."/>
            <person name="Lin C.F."/>
            <person name="Lin M.F."/>
            <person name="Lindblad-Toh K."/>
            <person name="Llopart A."/>
            <person name="Long M."/>
            <person name="Low L."/>
            <person name="Lozovsky E."/>
            <person name="Lu J."/>
            <person name="Luo M."/>
            <person name="Machado C.A."/>
            <person name="Makalowski W."/>
            <person name="Marzo M."/>
            <person name="Matsuda M."/>
            <person name="Matzkin L."/>
            <person name="McAllister B."/>
            <person name="McBride C.S."/>
            <person name="McKernan B."/>
            <person name="McKernan K."/>
            <person name="Mendez-Lago M."/>
            <person name="Minx P."/>
            <person name="Mollenhauer M.U."/>
            <person name="Montooth K."/>
            <person name="Mount S.M."/>
            <person name="Mu X."/>
            <person name="Myers E."/>
            <person name="Negre B."/>
            <person name="Newfeld S."/>
            <person name="Nielsen R."/>
            <person name="Noor M.A."/>
            <person name="O'Grady P."/>
            <person name="Pachter L."/>
            <person name="Papaceit M."/>
            <person name="Parisi M.J."/>
            <person name="Parisi M."/>
            <person name="Parts L."/>
            <person name="Pedersen J.S."/>
            <person name="Pesole G."/>
            <person name="Phillippy A.M."/>
            <person name="Ponting C.P."/>
            <person name="Pop M."/>
            <person name="Porcelli D."/>
            <person name="Powell J.R."/>
            <person name="Prohaska S."/>
            <person name="Pruitt K."/>
            <person name="Puig M."/>
            <person name="Quesneville H."/>
            <person name="Ram K.R."/>
            <person name="Rand D."/>
            <person name="Rasmussen M.D."/>
            <person name="Reed L.K."/>
            <person name="Reenan R."/>
            <person name="Reily A."/>
            <person name="Remington K.A."/>
            <person name="Rieger T.T."/>
            <person name="Ritchie M.G."/>
            <person name="Robin C."/>
            <person name="Rogers Y.H."/>
            <person name="Rohde C."/>
            <person name="Rozas J."/>
            <person name="Rubenfield M.J."/>
            <person name="Ruiz A."/>
            <person name="Russo S."/>
            <person name="Salzberg S.L."/>
            <person name="Sanchez-Gracia A."/>
            <person name="Saranga D.J."/>
            <person name="Sato H."/>
            <person name="Schaeffer S.W."/>
            <person name="Schatz M.C."/>
            <person name="Schlenke T."/>
            <person name="Schwartz R."/>
            <person name="Segarra C."/>
            <person name="Singh R.S."/>
            <person name="Sirot L."/>
            <person name="Sirota M."/>
            <person name="Sisneros N.B."/>
            <person name="Smith C.D."/>
            <person name="Smith T.F."/>
            <person name="Spieth J."/>
            <person name="Stage D.E."/>
            <person name="Stark A."/>
            <person name="Stephan W."/>
            <person name="Strausberg R.L."/>
            <person name="Strempel S."/>
            <person name="Sturgill D."/>
            <person name="Sutton G."/>
            <person name="Sutton G.G."/>
            <person name="Tao W."/>
            <person name="Teichmann S."/>
            <person name="Tobari Y.N."/>
            <person name="Tomimura Y."/>
            <person name="Tsolas J.M."/>
            <person name="Valente V.L."/>
            <person name="Venter E."/>
            <person name="Venter J.C."/>
            <person name="Vicario S."/>
            <person name="Vieira F.G."/>
            <person name="Vilella A.J."/>
            <person name="Villasante A."/>
            <person name="Walenz B."/>
            <person name="Wang J."/>
            <person name="Wasserman M."/>
            <person name="Watts T."/>
            <person name="Wilson D."/>
            <person name="Wilson R.K."/>
            <person name="Wing R.A."/>
            <person name="Wolfner M.F."/>
            <person name="Wong A."/>
            <person name="Wong G.K."/>
            <person name="Wu C.I."/>
            <person name="Wu G."/>
            <person name="Yamamoto D."/>
            <person name="Yang H.P."/>
            <person name="Yang S.P."/>
            <person name="Yorke J.A."/>
            <person name="Yoshida K."/>
            <person name="Zdobnov E."/>
            <person name="Zhang P."/>
            <person name="Zhang Y."/>
            <person name="Zimin A.V."/>
            <person name="Baldwin J."/>
            <person name="Abdouelleil A."/>
            <person name="Abdulkadir J."/>
            <person name="Abebe A."/>
            <person name="Abera B."/>
            <person name="Abreu J."/>
            <person name="Acer S.C."/>
            <person name="Aftuck L."/>
            <person name="Alexander A."/>
            <person name="An P."/>
            <person name="Anderson E."/>
            <person name="Anderson S."/>
            <person name="Arachi H."/>
            <person name="Azer M."/>
            <person name="Bachantsang P."/>
            <person name="Barry A."/>
            <person name="Bayul T."/>
            <person name="Berlin A."/>
            <person name="Bessette D."/>
            <person name="Bloom T."/>
            <person name="Blye J."/>
            <person name="Boguslavskiy L."/>
            <person name="Bonnet C."/>
            <person name="Boukhgalter B."/>
            <person name="Bourzgui I."/>
            <person name="Brown A."/>
            <person name="Cahill P."/>
            <person name="Channer S."/>
            <person name="Cheshatsang Y."/>
            <person name="Chuda L."/>
            <person name="Citroen M."/>
            <person name="Collymore A."/>
            <person name="Cooke P."/>
            <person name="Costello M."/>
            <person name="D'Aco K."/>
            <person name="Daza R."/>
            <person name="De Haan G."/>
            <person name="DeGray S."/>
            <person name="DeMaso C."/>
            <person name="Dhargay N."/>
            <person name="Dooley K."/>
            <person name="Dooley E."/>
            <person name="Doricent M."/>
            <person name="Dorje P."/>
            <person name="Dorjee K."/>
            <person name="Dupes A."/>
            <person name="Elong R."/>
            <person name="Falk J."/>
            <person name="Farina A."/>
            <person name="Faro S."/>
            <person name="Ferguson D."/>
            <person name="Fisher S."/>
            <person name="Foley C.D."/>
            <person name="Franke A."/>
            <person name="Friedrich D."/>
            <person name="Gadbois L."/>
            <person name="Gearin G."/>
            <person name="Gearin C.R."/>
            <person name="Giannoukos G."/>
            <person name="Goode T."/>
            <person name="Graham J."/>
            <person name="Grandbois E."/>
            <person name="Grewal S."/>
            <person name="Gyaltsen K."/>
            <person name="Hafez N."/>
            <person name="Hagos B."/>
            <person name="Hall J."/>
            <person name="Henson C."/>
            <person name="Hollinger A."/>
            <person name="Honan T."/>
            <person name="Huard M.D."/>
            <person name="Hughes L."/>
            <person name="Hurhula B."/>
            <person name="Husby M.E."/>
            <person name="Kamat A."/>
            <person name="Kanga B."/>
            <person name="Kashin S."/>
            <person name="Khazanovich D."/>
            <person name="Kisner P."/>
            <person name="Lance K."/>
            <person name="Lara M."/>
            <person name="Lee W."/>
            <person name="Lennon N."/>
            <person name="Letendre F."/>
            <person name="LeVine R."/>
            <person name="Lipovsky A."/>
            <person name="Liu X."/>
            <person name="Liu J."/>
            <person name="Liu S."/>
            <person name="Lokyitsang T."/>
            <person name="Lokyitsang Y."/>
            <person name="Lubonja R."/>
            <person name="Lui A."/>
            <person name="MacDonald P."/>
            <person name="Magnisalis V."/>
            <person name="Maru K."/>
            <person name="Matthews C."/>
            <person name="McCusker W."/>
            <person name="McDonough S."/>
            <person name="Mehta T."/>
            <person name="Meldrim J."/>
            <person name="Meneus L."/>
            <person name="Mihai O."/>
            <person name="Mihalev A."/>
            <person name="Mihova T."/>
            <person name="Mittelman R."/>
            <person name="Mlenga V."/>
            <person name="Montmayeur A."/>
            <person name="Mulrain L."/>
            <person name="Navidi A."/>
            <person name="Naylor J."/>
            <person name="Negash T."/>
            <person name="Nguyen T."/>
            <person name="Nguyen N."/>
            <person name="Nicol R."/>
            <person name="Norbu C."/>
            <person name="Norbu N."/>
            <person name="Novod N."/>
            <person name="O'Neill B."/>
            <person name="Osman S."/>
            <person name="Markiewicz E."/>
            <person name="Oyono O.L."/>
            <person name="Patti C."/>
            <person name="Phunkhang P."/>
            <person name="Pierre F."/>
            <person name="Priest M."/>
            <person name="Raghuraman S."/>
            <person name="Rege F."/>
            <person name="Reyes R."/>
            <person name="Rise C."/>
            <person name="Rogov P."/>
            <person name="Ross K."/>
            <person name="Ryan E."/>
            <person name="Settipalli S."/>
            <person name="Shea T."/>
            <person name="Sherpa N."/>
            <person name="Shi L."/>
            <person name="Shih D."/>
            <person name="Sparrow T."/>
            <person name="Spaulding J."/>
            <person name="Stalker J."/>
            <person name="Stange-Thomann N."/>
            <person name="Stavropoulos S."/>
            <person name="Stone C."/>
            <person name="Strader C."/>
            <person name="Tesfaye S."/>
            <person name="Thomson T."/>
            <person name="Thoulutsang Y."/>
            <person name="Thoulutsang D."/>
            <person name="Topham K."/>
            <person name="Topping I."/>
            <person name="Tsamla T."/>
            <person name="Vassiliev H."/>
            <person name="Vo A."/>
            <person name="Wangchuk T."/>
            <person name="Wangdi T."/>
            <person name="Weiand M."/>
            <person name="Wilkinson J."/>
            <person name="Wilson A."/>
            <person name="Yadav S."/>
            <person name="Young G."/>
            <person name="Yu Q."/>
            <person name="Zembek L."/>
            <person name="Zhong D."/>
            <person name="Zimmer A."/>
            <person name="Zwirko Z."/>
            <person name="Jaffe D.B."/>
            <person name="Alvarez P."/>
            <person name="Brockman W."/>
            <person name="Butler J."/>
            <person name="Chin C."/>
            <person name="Gnerre S."/>
            <person name="Grabherr M."/>
            <person name="Kleber M."/>
            <person name="Mauceli E."/>
            <person name="MacCallum I."/>
        </authorList>
    </citation>
    <scope>NUCLEOTIDE SEQUENCE [LARGE SCALE GENOMIC DNA]</scope>
    <source>
        <strain evidence="2">Rob3c / Tucson 14021-0248.25</strain>
    </source>
</reference>
<evidence type="ECO:0000313" key="2">
    <source>
        <dbReference type="Proteomes" id="UP000001292"/>
    </source>
</evidence>
<dbReference type="AlphaFoldDB" id="B4IP12"/>
<name>B4IP12_DROSE</name>
<dbReference type="OMA" id="TVWATEH"/>
<organism evidence="2">
    <name type="scientific">Drosophila sechellia</name>
    <name type="common">Fruit fly</name>
    <dbReference type="NCBI Taxonomy" id="7238"/>
    <lineage>
        <taxon>Eukaryota</taxon>
        <taxon>Metazoa</taxon>
        <taxon>Ecdysozoa</taxon>
        <taxon>Arthropoda</taxon>
        <taxon>Hexapoda</taxon>
        <taxon>Insecta</taxon>
        <taxon>Pterygota</taxon>
        <taxon>Neoptera</taxon>
        <taxon>Endopterygota</taxon>
        <taxon>Diptera</taxon>
        <taxon>Brachycera</taxon>
        <taxon>Muscomorpha</taxon>
        <taxon>Ephydroidea</taxon>
        <taxon>Drosophilidae</taxon>
        <taxon>Drosophila</taxon>
        <taxon>Sophophora</taxon>
    </lineage>
</organism>
<dbReference type="EMBL" id="CH677637">
    <property type="protein sequence ID" value="EDW49399.1"/>
    <property type="molecule type" value="Genomic_DNA"/>
</dbReference>
<dbReference type="PhylomeDB" id="B4IP12"/>
<evidence type="ECO:0000313" key="1">
    <source>
        <dbReference type="EMBL" id="EDW49399.1"/>
    </source>
</evidence>
<protein>
    <submittedName>
        <fullName evidence="1">GM23214</fullName>
    </submittedName>
</protein>
<gene>
    <name evidence="1" type="primary">Dsec\GM23214</name>
    <name evidence="1" type="ORF">Dsec_GM23214</name>
</gene>
<dbReference type="Proteomes" id="UP000001292">
    <property type="component" value="Unassembled WGS sequence"/>
</dbReference>
<sequence length="80" mass="9301">MEKAAQDQAQHFNLRRRPWKPKVRDTVWATEHHLSKAAEGFASKLAPRFDGYTIKKFTSPVIYVLEHKTTKKVRLHTSAI</sequence>
<proteinExistence type="predicted"/>